<dbReference type="Gene3D" id="3.40.50.2300">
    <property type="match status" value="1"/>
</dbReference>
<dbReference type="Pfam" id="PF00486">
    <property type="entry name" value="Trans_reg_C"/>
    <property type="match status" value="1"/>
</dbReference>
<keyword evidence="2" id="KW-0597">Phosphoprotein</keyword>
<evidence type="ECO:0000256" key="2">
    <source>
        <dbReference type="PROSITE-ProRule" id="PRU00169"/>
    </source>
</evidence>
<dbReference type="InterPro" id="IPR001867">
    <property type="entry name" value="OmpR/PhoB-type_DNA-bd"/>
</dbReference>
<accession>A0A4Q0YFB8</accession>
<dbReference type="InterPro" id="IPR016032">
    <property type="entry name" value="Sig_transdc_resp-reg_C-effctor"/>
</dbReference>
<comment type="caution">
    <text evidence="6">The sequence shown here is derived from an EMBL/GenBank/DDBJ whole genome shotgun (WGS) entry which is preliminary data.</text>
</comment>
<dbReference type="Gene3D" id="1.10.10.10">
    <property type="entry name" value="Winged helix-like DNA-binding domain superfamily/Winged helix DNA-binding domain"/>
    <property type="match status" value="1"/>
</dbReference>
<evidence type="ECO:0000259" key="4">
    <source>
        <dbReference type="PROSITE" id="PS50110"/>
    </source>
</evidence>
<dbReference type="RefSeq" id="WP_128979532.1">
    <property type="nucleotide sequence ID" value="NZ_PDKJ01000003.1"/>
</dbReference>
<sequence length="229" mass="26994">MKKNILIVEDEMIIALDIKNTLEKNNFNVIGISNSHKQTIVKINDSLNSRMGIDLILMDINISGPTDGIQSCNIIYQKYKIPIIFLSAHKEEDTLEMIKDSYAKAYFTKPIKYEELLISIHFTINKNFENYTINKKEKVELKNCFSFNLEKKSLYHDNKEILLTRKEKKIIYLLCKNKNNYVSYESLFSFVWEKDRININKIRGSIFRIKRKIPFLEIANSKECGYKLE</sequence>
<feature type="modified residue" description="4-aspartylphosphate" evidence="2">
    <location>
        <position position="59"/>
    </location>
</feature>
<proteinExistence type="predicted"/>
<evidence type="ECO:0000256" key="1">
    <source>
        <dbReference type="ARBA" id="ARBA00023125"/>
    </source>
</evidence>
<dbReference type="PANTHER" id="PTHR48111:SF70">
    <property type="entry name" value="TWO-COMPONENT RESPONSE REGULATOR YBDJ"/>
    <property type="match status" value="1"/>
</dbReference>
<dbReference type="Proteomes" id="UP000290172">
    <property type="component" value="Unassembled WGS sequence"/>
</dbReference>
<dbReference type="PROSITE" id="PS50110">
    <property type="entry name" value="RESPONSE_REGULATORY"/>
    <property type="match status" value="1"/>
</dbReference>
<dbReference type="GO" id="GO:0006355">
    <property type="term" value="P:regulation of DNA-templated transcription"/>
    <property type="evidence" value="ECO:0007669"/>
    <property type="project" value="InterPro"/>
</dbReference>
<dbReference type="Pfam" id="PF00072">
    <property type="entry name" value="Response_reg"/>
    <property type="match status" value="1"/>
</dbReference>
<keyword evidence="1 3" id="KW-0238">DNA-binding</keyword>
<feature type="domain" description="Response regulatory" evidence="4">
    <location>
        <begin position="4"/>
        <end position="124"/>
    </location>
</feature>
<dbReference type="SMART" id="SM00448">
    <property type="entry name" value="REC"/>
    <property type="match status" value="1"/>
</dbReference>
<dbReference type="InterPro" id="IPR036388">
    <property type="entry name" value="WH-like_DNA-bd_sf"/>
</dbReference>
<feature type="domain" description="OmpR/PhoB-type" evidence="5">
    <location>
        <begin position="136"/>
        <end position="229"/>
    </location>
</feature>
<protein>
    <recommendedName>
        <fullName evidence="8">DNA-binding response regulator</fullName>
    </recommendedName>
</protein>
<gene>
    <name evidence="6" type="ORF">CRV08_04565</name>
</gene>
<evidence type="ECO:0008006" key="8">
    <source>
        <dbReference type="Google" id="ProtNLM"/>
    </source>
</evidence>
<dbReference type="EMBL" id="PDKJ01000003">
    <property type="protein sequence ID" value="RXJ69286.1"/>
    <property type="molecule type" value="Genomic_DNA"/>
</dbReference>
<dbReference type="InterPro" id="IPR039420">
    <property type="entry name" value="WalR-like"/>
</dbReference>
<dbReference type="GO" id="GO:0000156">
    <property type="term" value="F:phosphorelay response regulator activity"/>
    <property type="evidence" value="ECO:0007669"/>
    <property type="project" value="TreeGrafter"/>
</dbReference>
<feature type="DNA-binding region" description="OmpR/PhoB-type" evidence="3">
    <location>
        <begin position="136"/>
        <end position="229"/>
    </location>
</feature>
<dbReference type="PROSITE" id="PS51755">
    <property type="entry name" value="OMPR_PHOB"/>
    <property type="match status" value="1"/>
</dbReference>
<dbReference type="GO" id="GO:0032993">
    <property type="term" value="C:protein-DNA complex"/>
    <property type="evidence" value="ECO:0007669"/>
    <property type="project" value="TreeGrafter"/>
</dbReference>
<dbReference type="InterPro" id="IPR001789">
    <property type="entry name" value="Sig_transdc_resp-reg_receiver"/>
</dbReference>
<reference evidence="6 7" key="1">
    <citation type="submission" date="2017-10" db="EMBL/GenBank/DDBJ databases">
        <title>Genomics of the genus Arcobacter.</title>
        <authorList>
            <person name="Perez-Cataluna A."/>
            <person name="Figueras M.J."/>
        </authorList>
    </citation>
    <scope>NUCLEOTIDE SEQUENCE [LARGE SCALE GENOMIC DNA]</scope>
    <source>
        <strain evidence="6 7">CECT 8993</strain>
    </source>
</reference>
<evidence type="ECO:0000313" key="6">
    <source>
        <dbReference type="EMBL" id="RXJ69286.1"/>
    </source>
</evidence>
<dbReference type="GO" id="GO:0005829">
    <property type="term" value="C:cytosol"/>
    <property type="evidence" value="ECO:0007669"/>
    <property type="project" value="TreeGrafter"/>
</dbReference>
<organism evidence="6 7">
    <name type="scientific">Halarcobacter ebronensis</name>
    <dbReference type="NCBI Taxonomy" id="1462615"/>
    <lineage>
        <taxon>Bacteria</taxon>
        <taxon>Pseudomonadati</taxon>
        <taxon>Campylobacterota</taxon>
        <taxon>Epsilonproteobacteria</taxon>
        <taxon>Campylobacterales</taxon>
        <taxon>Arcobacteraceae</taxon>
        <taxon>Halarcobacter</taxon>
    </lineage>
</organism>
<dbReference type="SUPFAM" id="SSF52172">
    <property type="entry name" value="CheY-like"/>
    <property type="match status" value="1"/>
</dbReference>
<evidence type="ECO:0000259" key="5">
    <source>
        <dbReference type="PROSITE" id="PS51755"/>
    </source>
</evidence>
<evidence type="ECO:0000313" key="7">
    <source>
        <dbReference type="Proteomes" id="UP000290172"/>
    </source>
</evidence>
<name>A0A4Q0YFB8_9BACT</name>
<dbReference type="SMART" id="SM00862">
    <property type="entry name" value="Trans_reg_C"/>
    <property type="match status" value="1"/>
</dbReference>
<dbReference type="InterPro" id="IPR011006">
    <property type="entry name" value="CheY-like_superfamily"/>
</dbReference>
<dbReference type="AlphaFoldDB" id="A0A4Q0YFB8"/>
<dbReference type="SUPFAM" id="SSF46894">
    <property type="entry name" value="C-terminal effector domain of the bipartite response regulators"/>
    <property type="match status" value="1"/>
</dbReference>
<evidence type="ECO:0000256" key="3">
    <source>
        <dbReference type="PROSITE-ProRule" id="PRU01091"/>
    </source>
</evidence>
<dbReference type="PANTHER" id="PTHR48111">
    <property type="entry name" value="REGULATOR OF RPOS"/>
    <property type="match status" value="1"/>
</dbReference>
<dbReference type="GO" id="GO:0000976">
    <property type="term" value="F:transcription cis-regulatory region binding"/>
    <property type="evidence" value="ECO:0007669"/>
    <property type="project" value="TreeGrafter"/>
</dbReference>